<dbReference type="HOGENOM" id="CLU_1157998_0_0_1"/>
<evidence type="ECO:0000313" key="1">
    <source>
        <dbReference type="EnsemblPlants" id="OPUNC07G04430.1"/>
    </source>
</evidence>
<dbReference type="Pfam" id="PF08224">
    <property type="entry name" value="DUF1719"/>
    <property type="match status" value="1"/>
</dbReference>
<dbReference type="SMART" id="SM01157">
    <property type="entry name" value="DUF1719"/>
    <property type="match status" value="1"/>
</dbReference>
<sequence>MYSNFMLTIHSNQLSSARYSVAHLCSLNFFPTNSTQKVGFTYNSTMHFRLLKMEEVVGSAVVHETVNKIIYICVCERKTSIEDHLERLEMAQIKLEITLATANKWQITGDPLFCFGGRSCSELLKSDNKICKRRQHVEEEEAEQLVWNSSFPWQIVHATKSLVLSIYNGNIDEPRRFEWYADGANGFLRSVKFGETPCHYLFFDPLVGHVLAGETLEYKLVQGNSGCYLERRSSISDMDN</sequence>
<accession>A0A0E0LHM5</accession>
<evidence type="ECO:0000313" key="2">
    <source>
        <dbReference type="Proteomes" id="UP000026962"/>
    </source>
</evidence>
<dbReference type="PANTHER" id="PTHR33377">
    <property type="entry name" value="OS10G0134700 PROTEIN-RELATED"/>
    <property type="match status" value="1"/>
</dbReference>
<name>A0A0E0LHM5_ORYPU</name>
<organism evidence="1">
    <name type="scientific">Oryza punctata</name>
    <name type="common">Red rice</name>
    <dbReference type="NCBI Taxonomy" id="4537"/>
    <lineage>
        <taxon>Eukaryota</taxon>
        <taxon>Viridiplantae</taxon>
        <taxon>Streptophyta</taxon>
        <taxon>Embryophyta</taxon>
        <taxon>Tracheophyta</taxon>
        <taxon>Spermatophyta</taxon>
        <taxon>Magnoliopsida</taxon>
        <taxon>Liliopsida</taxon>
        <taxon>Poales</taxon>
        <taxon>Poaceae</taxon>
        <taxon>BOP clade</taxon>
        <taxon>Oryzoideae</taxon>
        <taxon>Oryzeae</taxon>
        <taxon>Oryzinae</taxon>
        <taxon>Oryza</taxon>
    </lineage>
</organism>
<dbReference type="Gramene" id="OPUNC07G04430.1">
    <property type="protein sequence ID" value="OPUNC07G04430.1"/>
    <property type="gene ID" value="OPUNC07G04430"/>
</dbReference>
<protein>
    <submittedName>
        <fullName evidence="1">Uncharacterized protein</fullName>
    </submittedName>
</protein>
<reference evidence="1" key="2">
    <citation type="submission" date="2018-05" db="EMBL/GenBank/DDBJ databases">
        <title>OpunRS2 (Oryza punctata Reference Sequence Version 2).</title>
        <authorList>
            <person name="Zhang J."/>
            <person name="Kudrna D."/>
            <person name="Lee S."/>
            <person name="Talag J."/>
            <person name="Welchert J."/>
            <person name="Wing R.A."/>
        </authorList>
    </citation>
    <scope>NUCLEOTIDE SEQUENCE [LARGE SCALE GENOMIC DNA]</scope>
</reference>
<proteinExistence type="predicted"/>
<dbReference type="OMA" id="YICVCER"/>
<dbReference type="InterPro" id="IPR013181">
    <property type="entry name" value="DUF1719"/>
</dbReference>
<dbReference type="Proteomes" id="UP000026962">
    <property type="component" value="Chromosome 7"/>
</dbReference>
<dbReference type="EnsemblPlants" id="OPUNC07G04430.1">
    <property type="protein sequence ID" value="OPUNC07G04430.1"/>
    <property type="gene ID" value="OPUNC07G04430"/>
</dbReference>
<reference evidence="1" key="1">
    <citation type="submission" date="2015-04" db="UniProtKB">
        <authorList>
            <consortium name="EnsemblPlants"/>
        </authorList>
    </citation>
    <scope>IDENTIFICATION</scope>
</reference>
<keyword evidence="2" id="KW-1185">Reference proteome</keyword>
<dbReference type="AlphaFoldDB" id="A0A0E0LHM5"/>
<dbReference type="PANTHER" id="PTHR33377:SF74">
    <property type="entry name" value="OS07G0121000 PROTEIN"/>
    <property type="match status" value="1"/>
</dbReference>